<evidence type="ECO:0000313" key="5">
    <source>
        <dbReference type="EMBL" id="KEP70496.1"/>
    </source>
</evidence>
<dbReference type="OrthoDB" id="234496at2"/>
<keyword evidence="2" id="KW-0238">DNA-binding</keyword>
<dbReference type="InterPro" id="IPR028082">
    <property type="entry name" value="Peripla_BP_I"/>
</dbReference>
<proteinExistence type="predicted"/>
<dbReference type="Pfam" id="PF13377">
    <property type="entry name" value="Peripla_BP_3"/>
    <property type="match status" value="1"/>
</dbReference>
<accession>A0A074TFH3</accession>
<dbReference type="GO" id="GO:0003700">
    <property type="term" value="F:DNA-binding transcription factor activity"/>
    <property type="evidence" value="ECO:0007669"/>
    <property type="project" value="TreeGrafter"/>
</dbReference>
<protein>
    <submittedName>
        <fullName evidence="5">LacI family transcriptional regulator</fullName>
    </submittedName>
</protein>
<organism evidence="5 6">
    <name type="scientific">Thioclava dalianensis</name>
    <dbReference type="NCBI Taxonomy" id="1185766"/>
    <lineage>
        <taxon>Bacteria</taxon>
        <taxon>Pseudomonadati</taxon>
        <taxon>Pseudomonadota</taxon>
        <taxon>Alphaproteobacteria</taxon>
        <taxon>Rhodobacterales</taxon>
        <taxon>Paracoccaceae</taxon>
        <taxon>Thioclava</taxon>
    </lineage>
</organism>
<dbReference type="Proteomes" id="UP000027725">
    <property type="component" value="Unassembled WGS sequence"/>
</dbReference>
<dbReference type="STRING" id="1185766.SAMN05216224_102355"/>
<dbReference type="SMART" id="SM00354">
    <property type="entry name" value="HTH_LACI"/>
    <property type="match status" value="1"/>
</dbReference>
<dbReference type="CDD" id="cd01392">
    <property type="entry name" value="HTH_LacI"/>
    <property type="match status" value="1"/>
</dbReference>
<keyword evidence="3" id="KW-0804">Transcription</keyword>
<dbReference type="CDD" id="cd20010">
    <property type="entry name" value="PBP1_AglR-like"/>
    <property type="match status" value="1"/>
</dbReference>
<dbReference type="SUPFAM" id="SSF47413">
    <property type="entry name" value="lambda repressor-like DNA-binding domains"/>
    <property type="match status" value="1"/>
</dbReference>
<gene>
    <name evidence="5" type="ORF">DL1_15380</name>
</gene>
<dbReference type="PANTHER" id="PTHR30146:SF109">
    <property type="entry name" value="HTH-TYPE TRANSCRIPTIONAL REGULATOR GALS"/>
    <property type="match status" value="1"/>
</dbReference>
<dbReference type="eggNOG" id="COG1609">
    <property type="taxonomic scope" value="Bacteria"/>
</dbReference>
<dbReference type="Gene3D" id="1.10.260.40">
    <property type="entry name" value="lambda repressor-like DNA-binding domains"/>
    <property type="match status" value="1"/>
</dbReference>
<dbReference type="GO" id="GO:0000976">
    <property type="term" value="F:transcription cis-regulatory region binding"/>
    <property type="evidence" value="ECO:0007669"/>
    <property type="project" value="TreeGrafter"/>
</dbReference>
<feature type="domain" description="HTH lacI-type" evidence="4">
    <location>
        <begin position="19"/>
        <end position="73"/>
    </location>
</feature>
<dbReference type="AlphaFoldDB" id="A0A074TFH3"/>
<dbReference type="InterPro" id="IPR010982">
    <property type="entry name" value="Lambda_DNA-bd_dom_sf"/>
</dbReference>
<reference evidence="5 6" key="1">
    <citation type="submission" date="2014-03" db="EMBL/GenBank/DDBJ databases">
        <title>The draft genome sequence of Thioclava dalianensis DLFJ1-1.</title>
        <authorList>
            <person name="Lai Q."/>
            <person name="Shao Z."/>
        </authorList>
    </citation>
    <scope>NUCLEOTIDE SEQUENCE [LARGE SCALE GENOMIC DNA]</scope>
    <source>
        <strain evidence="5 6">DLFJ1-1</strain>
    </source>
</reference>
<evidence type="ECO:0000256" key="3">
    <source>
        <dbReference type="ARBA" id="ARBA00023163"/>
    </source>
</evidence>
<keyword evidence="1" id="KW-0805">Transcription regulation</keyword>
<dbReference type="PANTHER" id="PTHR30146">
    <property type="entry name" value="LACI-RELATED TRANSCRIPTIONAL REPRESSOR"/>
    <property type="match status" value="1"/>
</dbReference>
<dbReference type="InterPro" id="IPR046335">
    <property type="entry name" value="LacI/GalR-like_sensor"/>
</dbReference>
<dbReference type="InterPro" id="IPR000843">
    <property type="entry name" value="HTH_LacI"/>
</dbReference>
<evidence type="ECO:0000313" key="6">
    <source>
        <dbReference type="Proteomes" id="UP000027725"/>
    </source>
</evidence>
<dbReference type="Pfam" id="PF00356">
    <property type="entry name" value="LacI"/>
    <property type="match status" value="1"/>
</dbReference>
<evidence type="ECO:0000256" key="1">
    <source>
        <dbReference type="ARBA" id="ARBA00023015"/>
    </source>
</evidence>
<evidence type="ECO:0000259" key="4">
    <source>
        <dbReference type="PROSITE" id="PS50932"/>
    </source>
</evidence>
<evidence type="ECO:0000256" key="2">
    <source>
        <dbReference type="ARBA" id="ARBA00023125"/>
    </source>
</evidence>
<dbReference type="EMBL" id="JHEH01000005">
    <property type="protein sequence ID" value="KEP70496.1"/>
    <property type="molecule type" value="Genomic_DNA"/>
</dbReference>
<dbReference type="SUPFAM" id="SSF53822">
    <property type="entry name" value="Periplasmic binding protein-like I"/>
    <property type="match status" value="1"/>
</dbReference>
<keyword evidence="6" id="KW-1185">Reference proteome</keyword>
<sequence length="360" mass="38969">MEEIRRTKSHGDKSRTRRVRISDLAQALGLTKSTVSRALNGYSDIAPTTRARVAKMAAQMGYAPMPYAQAVRTGRVRALGLVLELDAPDRYGPFLADFLGGITQEASLEGWTLTVSSSSSRSEMEATVTRLLQEHKVDGFILPRTQVDDPRAAFLSAKHVPFVMFGRTDHGRPDAGHSWYDIDNAGAMRAAITRLAAMGHRRIAFVGPPASFNFALLRRDGYREGLAQAGLAHDPVLEIMEVAEREEGAEAARRLLDLPDPPSAILYATDATALGAYDVARERGLEIGRDLSLIGYDGIPEARLVTPPLTTFAVDSHHAGARLAALLIAQLRGTDPAELTELVEAPLRAGGSDGPPRTRE</sequence>
<comment type="caution">
    <text evidence="5">The sequence shown here is derived from an EMBL/GenBank/DDBJ whole genome shotgun (WGS) entry which is preliminary data.</text>
</comment>
<name>A0A074TFH3_9RHOB</name>
<dbReference type="Gene3D" id="3.40.50.2300">
    <property type="match status" value="2"/>
</dbReference>
<dbReference type="PROSITE" id="PS50932">
    <property type="entry name" value="HTH_LACI_2"/>
    <property type="match status" value="1"/>
</dbReference>